<evidence type="ECO:0000313" key="1">
    <source>
        <dbReference type="EMBL" id="GBL73898.1"/>
    </source>
</evidence>
<keyword evidence="2" id="KW-1185">Reference proteome</keyword>
<organism evidence="1 2">
    <name type="scientific">Araneus ventricosus</name>
    <name type="common">Orbweaver spider</name>
    <name type="synonym">Epeira ventricosa</name>
    <dbReference type="NCBI Taxonomy" id="182803"/>
    <lineage>
        <taxon>Eukaryota</taxon>
        <taxon>Metazoa</taxon>
        <taxon>Ecdysozoa</taxon>
        <taxon>Arthropoda</taxon>
        <taxon>Chelicerata</taxon>
        <taxon>Arachnida</taxon>
        <taxon>Araneae</taxon>
        <taxon>Araneomorphae</taxon>
        <taxon>Entelegynae</taxon>
        <taxon>Araneoidea</taxon>
        <taxon>Araneidae</taxon>
        <taxon>Araneus</taxon>
    </lineage>
</organism>
<evidence type="ECO:0000313" key="2">
    <source>
        <dbReference type="Proteomes" id="UP000499080"/>
    </source>
</evidence>
<protein>
    <submittedName>
        <fullName evidence="1">Uncharacterized protein</fullName>
    </submittedName>
</protein>
<dbReference type="EMBL" id="BGPR01000004">
    <property type="protein sequence ID" value="GBL73898.1"/>
    <property type="molecule type" value="Genomic_DNA"/>
</dbReference>
<dbReference type="AlphaFoldDB" id="A0A4Y2A294"/>
<name>A0A4Y2A294_ARAVE</name>
<comment type="caution">
    <text evidence="1">The sequence shown here is derived from an EMBL/GenBank/DDBJ whole genome shotgun (WGS) entry which is preliminary data.</text>
</comment>
<proteinExistence type="predicted"/>
<dbReference type="Proteomes" id="UP000499080">
    <property type="component" value="Unassembled WGS sequence"/>
</dbReference>
<accession>A0A4Y2A294</accession>
<sequence length="87" mass="9813">MRDPNLEIEARFFHNYGKKQNFGTTQSQAVKGLMDVKREGVIELDRRSESQSRVVAANVLRTLPKKYLDEGAGGGGERRLVVTSLYE</sequence>
<reference evidence="1 2" key="1">
    <citation type="journal article" date="2019" name="Sci. Rep.">
        <title>Orb-weaving spider Araneus ventricosus genome elucidates the spidroin gene catalogue.</title>
        <authorList>
            <person name="Kono N."/>
            <person name="Nakamura H."/>
            <person name="Ohtoshi R."/>
            <person name="Moran D.A.P."/>
            <person name="Shinohara A."/>
            <person name="Yoshida Y."/>
            <person name="Fujiwara M."/>
            <person name="Mori M."/>
            <person name="Tomita M."/>
            <person name="Arakawa K."/>
        </authorList>
    </citation>
    <scope>NUCLEOTIDE SEQUENCE [LARGE SCALE GENOMIC DNA]</scope>
</reference>
<gene>
    <name evidence="1" type="ORF">AVEN_230843_1</name>
</gene>